<gene>
    <name evidence="1" type="ORF">E5676_scaffold562G001290</name>
</gene>
<evidence type="ECO:0000313" key="1">
    <source>
        <dbReference type="EMBL" id="TYJ99723.1"/>
    </source>
</evidence>
<reference evidence="1 2" key="1">
    <citation type="submission" date="2019-08" db="EMBL/GenBank/DDBJ databases">
        <title>Draft genome sequences of two oriental melons (Cucumis melo L. var makuwa).</title>
        <authorList>
            <person name="Kwon S.-Y."/>
        </authorList>
    </citation>
    <scope>NUCLEOTIDE SEQUENCE [LARGE SCALE GENOMIC DNA]</scope>
    <source>
        <strain evidence="2">cv. Chang Bougi</strain>
        <tissue evidence="1">Leaf</tissue>
    </source>
</reference>
<dbReference type="Proteomes" id="UP000321947">
    <property type="component" value="Unassembled WGS sequence"/>
</dbReference>
<proteinExistence type="predicted"/>
<dbReference type="EMBL" id="SSTD01017617">
    <property type="protein sequence ID" value="TYJ99723.1"/>
    <property type="molecule type" value="Genomic_DNA"/>
</dbReference>
<accession>A0A5D3BK95</accession>
<evidence type="ECO:0000313" key="2">
    <source>
        <dbReference type="Proteomes" id="UP000321947"/>
    </source>
</evidence>
<name>A0A5D3BK95_CUCMM</name>
<comment type="caution">
    <text evidence="1">The sequence shown here is derived from an EMBL/GenBank/DDBJ whole genome shotgun (WGS) entry which is preliminary data.</text>
</comment>
<dbReference type="AlphaFoldDB" id="A0A5D3BK95"/>
<organism evidence="1 2">
    <name type="scientific">Cucumis melo var. makuwa</name>
    <name type="common">Oriental melon</name>
    <dbReference type="NCBI Taxonomy" id="1194695"/>
    <lineage>
        <taxon>Eukaryota</taxon>
        <taxon>Viridiplantae</taxon>
        <taxon>Streptophyta</taxon>
        <taxon>Embryophyta</taxon>
        <taxon>Tracheophyta</taxon>
        <taxon>Spermatophyta</taxon>
        <taxon>Magnoliopsida</taxon>
        <taxon>eudicotyledons</taxon>
        <taxon>Gunneridae</taxon>
        <taxon>Pentapetalae</taxon>
        <taxon>rosids</taxon>
        <taxon>fabids</taxon>
        <taxon>Cucurbitales</taxon>
        <taxon>Cucurbitaceae</taxon>
        <taxon>Benincaseae</taxon>
        <taxon>Cucumis</taxon>
    </lineage>
</organism>
<sequence>MHDPENPSIISETPISETINTSNLRCELELRRSKRQRTEKSFGPDFPSIFIVERRDEIDCNFKDLFLIDGDPKTYQEVLNSVESNMWKEAIKSELDSLVMNHTWDLVDLPMGLSGPSYEKRAN</sequence>
<protein>
    <submittedName>
        <fullName evidence="1">Ty1-copia retrotransposon protein</fullName>
    </submittedName>
</protein>